<evidence type="ECO:0000313" key="4">
    <source>
        <dbReference type="EMBL" id="QEQ97177.1"/>
    </source>
</evidence>
<sequence length="234" mass="25490">MYLIVATVLLCLVFQNSGADTIRKVIRADGSVEYTNVKSDKKPLAGGSSKKPYEAIYKFRGANGVLTFSDQKPTKGIEFETLKFACYACNPVSTVNWHSTALNLSAFKQEVDRYSEEFSVDSALVRAVIHAESAFKVGAISSQGAQGLMQLMPATAKELGVVNALEPSENIYGGTKYLAELLRLYQGDITKATAAYNAGPGAVKKYEGVPPYAETKAYVKRVAILHKRYQQAEP</sequence>
<reference evidence="4 5" key="1">
    <citation type="journal article" date="2019" name="Biochem. Eng. J.">
        <title>Metabolic engineering of the marine bacteria Neptunomonas concharum for the production of acetoin and meso-2,3-butanediol from acetate.</title>
        <authorList>
            <person name="Li W."/>
            <person name="Pu N."/>
            <person name="Liu C.-X."/>
            <person name="Yuan Q.-P."/>
            <person name="Li Z.-J."/>
        </authorList>
    </citation>
    <scope>NUCLEOTIDE SEQUENCE [LARGE SCALE GENOMIC DNA]</scope>
    <source>
        <strain evidence="4 5">JCM17730</strain>
    </source>
</reference>
<dbReference type="Proteomes" id="UP000324760">
    <property type="component" value="Chromosome"/>
</dbReference>
<dbReference type="KEGG" id="ncu:F0U83_10895"/>
<dbReference type="EMBL" id="CP043869">
    <property type="protein sequence ID" value="QEQ97177.1"/>
    <property type="molecule type" value="Genomic_DNA"/>
</dbReference>
<organism evidence="4 5">
    <name type="scientific">Neptunomonas concharum</name>
    <dbReference type="NCBI Taxonomy" id="1031538"/>
    <lineage>
        <taxon>Bacteria</taxon>
        <taxon>Pseudomonadati</taxon>
        <taxon>Pseudomonadota</taxon>
        <taxon>Gammaproteobacteria</taxon>
        <taxon>Oceanospirillales</taxon>
        <taxon>Oceanospirillaceae</taxon>
        <taxon>Neptunomonas</taxon>
    </lineage>
</organism>
<dbReference type="OrthoDB" id="92254at2"/>
<keyword evidence="2" id="KW-0732">Signal</keyword>
<accession>A0A5P1RC50</accession>
<dbReference type="Gene3D" id="1.10.530.10">
    <property type="match status" value="1"/>
</dbReference>
<protein>
    <submittedName>
        <fullName evidence="4">Lytic transglycosylase domain-containing protein</fullName>
    </submittedName>
</protein>
<dbReference type="RefSeq" id="WP_138987514.1">
    <property type="nucleotide sequence ID" value="NZ_CP043869.1"/>
</dbReference>
<evidence type="ECO:0000256" key="1">
    <source>
        <dbReference type="ARBA" id="ARBA00007734"/>
    </source>
</evidence>
<proteinExistence type="inferred from homology"/>
<evidence type="ECO:0000259" key="3">
    <source>
        <dbReference type="Pfam" id="PF01464"/>
    </source>
</evidence>
<dbReference type="PANTHER" id="PTHR37423:SF2">
    <property type="entry name" value="MEMBRANE-BOUND LYTIC MUREIN TRANSGLYCOSYLASE C"/>
    <property type="match status" value="1"/>
</dbReference>
<dbReference type="PANTHER" id="PTHR37423">
    <property type="entry name" value="SOLUBLE LYTIC MUREIN TRANSGLYCOSYLASE-RELATED"/>
    <property type="match status" value="1"/>
</dbReference>
<dbReference type="AlphaFoldDB" id="A0A5P1RC50"/>
<gene>
    <name evidence="4" type="ORF">F0U83_10895</name>
</gene>
<dbReference type="InterPro" id="IPR023346">
    <property type="entry name" value="Lysozyme-like_dom_sf"/>
</dbReference>
<comment type="similarity">
    <text evidence="1">Belongs to the transglycosylase Slt family.</text>
</comment>
<dbReference type="SUPFAM" id="SSF53955">
    <property type="entry name" value="Lysozyme-like"/>
    <property type="match status" value="1"/>
</dbReference>
<feature type="signal peptide" evidence="2">
    <location>
        <begin position="1"/>
        <end position="19"/>
    </location>
</feature>
<feature type="domain" description="Transglycosylase SLT" evidence="3">
    <location>
        <begin position="113"/>
        <end position="210"/>
    </location>
</feature>
<name>A0A5P1RC50_9GAMM</name>
<evidence type="ECO:0000256" key="2">
    <source>
        <dbReference type="SAM" id="SignalP"/>
    </source>
</evidence>
<feature type="chain" id="PRO_5025044488" evidence="2">
    <location>
        <begin position="20"/>
        <end position="234"/>
    </location>
</feature>
<evidence type="ECO:0000313" key="5">
    <source>
        <dbReference type="Proteomes" id="UP000324760"/>
    </source>
</evidence>
<dbReference type="CDD" id="cd00254">
    <property type="entry name" value="LT-like"/>
    <property type="match status" value="1"/>
</dbReference>
<dbReference type="InterPro" id="IPR008258">
    <property type="entry name" value="Transglycosylase_SLT_dom_1"/>
</dbReference>
<dbReference type="Pfam" id="PF01464">
    <property type="entry name" value="SLT"/>
    <property type="match status" value="1"/>
</dbReference>
<keyword evidence="5" id="KW-1185">Reference proteome</keyword>